<gene>
    <name evidence="2" type="ORF">QYM36_005809</name>
</gene>
<name>A0AA88HZ58_ARTSF</name>
<dbReference type="GO" id="GO:0003824">
    <property type="term" value="F:catalytic activity"/>
    <property type="evidence" value="ECO:0007669"/>
    <property type="project" value="InterPro"/>
</dbReference>
<organism evidence="2 3">
    <name type="scientific">Artemia franciscana</name>
    <name type="common">Brine shrimp</name>
    <name type="synonym">Artemia sanfranciscana</name>
    <dbReference type="NCBI Taxonomy" id="6661"/>
    <lineage>
        <taxon>Eukaryota</taxon>
        <taxon>Metazoa</taxon>
        <taxon>Ecdysozoa</taxon>
        <taxon>Arthropoda</taxon>
        <taxon>Crustacea</taxon>
        <taxon>Branchiopoda</taxon>
        <taxon>Anostraca</taxon>
        <taxon>Artemiidae</taxon>
        <taxon>Artemia</taxon>
    </lineage>
</organism>
<reference evidence="2" key="1">
    <citation type="submission" date="2023-07" db="EMBL/GenBank/DDBJ databases">
        <title>Chromosome-level genome assembly of Artemia franciscana.</title>
        <authorList>
            <person name="Jo E."/>
        </authorList>
    </citation>
    <scope>NUCLEOTIDE SEQUENCE</scope>
    <source>
        <tissue evidence="2">Whole body</tissue>
    </source>
</reference>
<evidence type="ECO:0000259" key="1">
    <source>
        <dbReference type="Pfam" id="PF14529"/>
    </source>
</evidence>
<dbReference type="SUPFAM" id="SSF56219">
    <property type="entry name" value="DNase I-like"/>
    <property type="match status" value="1"/>
</dbReference>
<dbReference type="Pfam" id="PF14529">
    <property type="entry name" value="Exo_endo_phos_2"/>
    <property type="match status" value="1"/>
</dbReference>
<dbReference type="Gene3D" id="3.60.10.10">
    <property type="entry name" value="Endonuclease/exonuclease/phosphatase"/>
    <property type="match status" value="1"/>
</dbReference>
<accession>A0AA88HZ58</accession>
<evidence type="ECO:0000313" key="2">
    <source>
        <dbReference type="EMBL" id="KAK2718594.1"/>
    </source>
</evidence>
<keyword evidence="3" id="KW-1185">Reference proteome</keyword>
<dbReference type="InterPro" id="IPR052560">
    <property type="entry name" value="RdDP_mobile_element"/>
</dbReference>
<dbReference type="InterPro" id="IPR005135">
    <property type="entry name" value="Endo/exonuclease/phosphatase"/>
</dbReference>
<dbReference type="PANTHER" id="PTHR36688">
    <property type="entry name" value="ENDO/EXONUCLEASE/PHOSPHATASE DOMAIN-CONTAINING PROTEIN"/>
    <property type="match status" value="1"/>
</dbReference>
<evidence type="ECO:0000313" key="3">
    <source>
        <dbReference type="Proteomes" id="UP001187531"/>
    </source>
</evidence>
<protein>
    <recommendedName>
        <fullName evidence="1">Endonuclease/exonuclease/phosphatase domain-containing protein</fullName>
    </recommendedName>
</protein>
<dbReference type="PANTHER" id="PTHR36688:SF1">
    <property type="entry name" value="ENDONUCLEASE_EXONUCLEASE_PHOSPHATASE DOMAIN-CONTAINING PROTEIN"/>
    <property type="match status" value="1"/>
</dbReference>
<feature type="domain" description="Endonuclease/exonuclease/phosphatase" evidence="1">
    <location>
        <begin position="66"/>
        <end position="180"/>
    </location>
</feature>
<dbReference type="AlphaFoldDB" id="A0AA88HZ58"/>
<dbReference type="Proteomes" id="UP001187531">
    <property type="component" value="Unassembled WGS sequence"/>
</dbReference>
<dbReference type="InterPro" id="IPR036691">
    <property type="entry name" value="Endo/exonu/phosph_ase_sf"/>
</dbReference>
<proteinExistence type="predicted"/>
<comment type="caution">
    <text evidence="2">The sequence shown here is derived from an EMBL/GenBank/DDBJ whole genome shotgun (WGS) entry which is preliminary data.</text>
</comment>
<dbReference type="EMBL" id="JAVRJZ010000009">
    <property type="protein sequence ID" value="KAK2718594.1"/>
    <property type="molecule type" value="Genomic_DNA"/>
</dbReference>
<sequence length="582" mass="65840">MVFLVEHVSTRPTQSNFELLFRVSTFSSLLFSKYYVKWSIDYCDELSEHLEVIGCKLYLDTETIINAVNVYSPSGNNKHIGSLIVEIFSEVVKNEELILVGDFNAHSNVWYMCELVNNSDKSIEESLLGDDIYLATPADYPTRRNAQSSSYSTIDLLFTRTKFSNKIDIEMTEDSTLHSDQSPVLISVDKPNPSQVNNTQRFNIKKANRQEFQSQLNNSDIAKLLQQVQSLHDKVRAFQDILFLAAEKSKPMCATGGTLKKYAKWWNEDCEKLKKELKRQQNTYNPVSSIKNYIADKRLLSEEDALAAVKAKRLSKFGNKSPYDKLFTKKELDNVVANLQNTAPGPDMIFPQFVKALPEKWMNVLLEDALYALQNFLVMVVVDLDVDAAFDSVVHRQILKGVMEAGIKGQLLAFTYSYLQGREVTVKVGGTVSIIFVKRRCGDRQGSALGPDYYNIAEFDISIQEGGSQWMIFADDNSLYALTRTLEESMEILDQLNPAKKVSEKWGNLTKSHVGYGDHEKKTGRSPILKPKYFDEIDAIREKQQSISPAMILDSNKPVDLLKAKGLLKKAADEDIDEIDSA</sequence>